<organism evidence="12 13">
    <name type="scientific">Electrophorus voltai</name>
    <dbReference type="NCBI Taxonomy" id="2609070"/>
    <lineage>
        <taxon>Eukaryota</taxon>
        <taxon>Metazoa</taxon>
        <taxon>Chordata</taxon>
        <taxon>Craniata</taxon>
        <taxon>Vertebrata</taxon>
        <taxon>Euteleostomi</taxon>
        <taxon>Actinopterygii</taxon>
        <taxon>Neopterygii</taxon>
        <taxon>Teleostei</taxon>
        <taxon>Ostariophysi</taxon>
        <taxon>Gymnotiformes</taxon>
        <taxon>Gymnotoidei</taxon>
        <taxon>Gymnotidae</taxon>
        <taxon>Electrophorus</taxon>
    </lineage>
</organism>
<dbReference type="PANTHER" id="PTHR14217">
    <property type="entry name" value="INOSITOL-TETRAKISPHOSPHATE 1-KINASE"/>
    <property type="match status" value="1"/>
</dbReference>
<dbReference type="InterPro" id="IPR040464">
    <property type="entry name" value="InsP(3)kin_ATP-grasp"/>
</dbReference>
<dbReference type="Gene3D" id="3.30.470.20">
    <property type="entry name" value="ATP-grasp fold, B domain"/>
    <property type="match status" value="1"/>
</dbReference>
<keyword evidence="5" id="KW-0547">Nucleotide-binding</keyword>
<keyword evidence="7" id="KW-0067">ATP-binding</keyword>
<feature type="region of interest" description="Disordered" evidence="9">
    <location>
        <begin position="359"/>
        <end position="383"/>
    </location>
</feature>
<name>A0AAD8Z6Q8_9TELE</name>
<keyword evidence="4" id="KW-0479">Metal-binding</keyword>
<feature type="domain" description="Inositol-tetrakisphosphate 1-kinase N-terminal" evidence="11">
    <location>
        <begin position="9"/>
        <end position="100"/>
    </location>
</feature>
<comment type="similarity">
    <text evidence="2">Belongs to the ITPK1 family.</text>
</comment>
<evidence type="ECO:0000256" key="4">
    <source>
        <dbReference type="ARBA" id="ARBA00022723"/>
    </source>
</evidence>
<gene>
    <name evidence="12" type="ORF">P4O66_011978</name>
</gene>
<accession>A0AAD8Z6Q8</accession>
<proteinExistence type="inferred from homology"/>
<evidence type="ECO:0000256" key="3">
    <source>
        <dbReference type="ARBA" id="ARBA00022679"/>
    </source>
</evidence>
<dbReference type="GO" id="GO:0000287">
    <property type="term" value="F:magnesium ion binding"/>
    <property type="evidence" value="ECO:0007669"/>
    <property type="project" value="InterPro"/>
</dbReference>
<dbReference type="PANTHER" id="PTHR14217:SF1">
    <property type="entry name" value="INOSITOL-TETRAKISPHOSPHATE 1-KINASE"/>
    <property type="match status" value="1"/>
</dbReference>
<reference evidence="12" key="1">
    <citation type="submission" date="2023-03" db="EMBL/GenBank/DDBJ databases">
        <title>Electrophorus voltai genome.</title>
        <authorList>
            <person name="Bian C."/>
        </authorList>
    </citation>
    <scope>NUCLEOTIDE SEQUENCE</scope>
    <source>
        <strain evidence="12">CB-2022</strain>
        <tissue evidence="12">Muscle</tissue>
    </source>
</reference>
<protein>
    <submittedName>
        <fullName evidence="12">Uncharacterized protein</fullName>
    </submittedName>
</protein>
<dbReference type="InterPro" id="IPR008656">
    <property type="entry name" value="Inositol_tetrakis-P_1-kinase"/>
</dbReference>
<evidence type="ECO:0000259" key="10">
    <source>
        <dbReference type="Pfam" id="PF05770"/>
    </source>
</evidence>
<dbReference type="GO" id="GO:0032957">
    <property type="term" value="P:inositol trisphosphate metabolic process"/>
    <property type="evidence" value="ECO:0007669"/>
    <property type="project" value="InterPro"/>
</dbReference>
<evidence type="ECO:0000256" key="9">
    <source>
        <dbReference type="SAM" id="MobiDB-lite"/>
    </source>
</evidence>
<dbReference type="Proteomes" id="UP001239994">
    <property type="component" value="Unassembled WGS sequence"/>
</dbReference>
<dbReference type="GO" id="GO:0047325">
    <property type="term" value="F:inositol-3,4,5,6-tetrakisphosphate 1-kinase activity"/>
    <property type="evidence" value="ECO:0007669"/>
    <property type="project" value="InterPro"/>
</dbReference>
<evidence type="ECO:0000256" key="7">
    <source>
        <dbReference type="ARBA" id="ARBA00022840"/>
    </source>
</evidence>
<dbReference type="GO" id="GO:0052725">
    <property type="term" value="F:inositol-1,3,4-trisphosphate 6-kinase activity"/>
    <property type="evidence" value="ECO:0007669"/>
    <property type="project" value="InterPro"/>
</dbReference>
<sequence length="536" mass="58981">MQTFLKGRRVGYWLSEKKMKKLNFLAFADLCRKRGIDVVQLDLSQALEEQGPLDVIIHKLTDLILEADQNDSQAQLLVQGVQDYIDAHPETIVLDPLPAIRTLLDRCKSYQLVHRIESCMQVALHRERGKREREKGCGRNRERERGREGERDGVGELSPPPCDSISPLFSLPKRGPFLPPARPLEHHSAFWKAFSACLSFPCWAPAACADGRGREALKGQASCSDVVSIQIPRFWLPPERPPSTSLPKHAGNLPQTSHKRLRWLLQVCTALEVFRQSPRLILDTHGLSPKQEGTLTCSRAEDLKGVKPPCVIQSFINHNAVLYKVFVVGESYTVVERPSLKNFPSGPAERKAIFFNSHNVSKPESSSDLSSRDNVEGVSQPPSDDVIRKLCRSLRRLWGFHSSASTSSSTNPTGQHAVIDINAFPGYEGVPEFFTDLLNHITSVLQGQSSTDCPVLPSAPLASGQLTAPGSGERSCTPSQECCSVRGKECDSSSPWIVEGEGGLKGPCQRLGCNPAISPNFQQHCVASIATKASSQ</sequence>
<evidence type="ECO:0000256" key="5">
    <source>
        <dbReference type="ARBA" id="ARBA00022741"/>
    </source>
</evidence>
<dbReference type="GO" id="GO:0052726">
    <property type="term" value="F:inositol-1,3,4-trisphosphate 5-kinase activity"/>
    <property type="evidence" value="ECO:0007669"/>
    <property type="project" value="InterPro"/>
</dbReference>
<dbReference type="AlphaFoldDB" id="A0AAD8Z6Q8"/>
<dbReference type="GO" id="GO:0005524">
    <property type="term" value="F:ATP binding"/>
    <property type="evidence" value="ECO:0007669"/>
    <property type="project" value="UniProtKB-KW"/>
</dbReference>
<comment type="caution">
    <text evidence="12">The sequence shown here is derived from an EMBL/GenBank/DDBJ whole genome shotgun (WGS) entry which is preliminary data.</text>
</comment>
<keyword evidence="13" id="KW-1185">Reference proteome</keyword>
<keyword evidence="3" id="KW-0808">Transferase</keyword>
<evidence type="ECO:0000256" key="2">
    <source>
        <dbReference type="ARBA" id="ARBA00009601"/>
    </source>
</evidence>
<feature type="region of interest" description="Disordered" evidence="9">
    <location>
        <begin position="130"/>
        <end position="162"/>
    </location>
</feature>
<dbReference type="Pfam" id="PF17927">
    <property type="entry name" value="Ins134_P3_kin_N"/>
    <property type="match status" value="1"/>
</dbReference>
<dbReference type="Gene3D" id="3.40.50.11370">
    <property type="match status" value="1"/>
</dbReference>
<dbReference type="FunFam" id="3.40.50.11370:FF:000001">
    <property type="entry name" value="Inositol-tetrakisphosphate 1-kinase"/>
    <property type="match status" value="1"/>
</dbReference>
<evidence type="ECO:0000259" key="11">
    <source>
        <dbReference type="Pfam" id="PF17927"/>
    </source>
</evidence>
<feature type="compositionally biased region" description="Polar residues" evidence="9">
    <location>
        <begin position="359"/>
        <end position="369"/>
    </location>
</feature>
<evidence type="ECO:0000313" key="13">
    <source>
        <dbReference type="Proteomes" id="UP001239994"/>
    </source>
</evidence>
<evidence type="ECO:0000313" key="12">
    <source>
        <dbReference type="EMBL" id="KAK1793615.1"/>
    </source>
</evidence>
<evidence type="ECO:0000256" key="8">
    <source>
        <dbReference type="ARBA" id="ARBA00022842"/>
    </source>
</evidence>
<keyword evidence="8" id="KW-0460">Magnesium</keyword>
<evidence type="ECO:0000256" key="1">
    <source>
        <dbReference type="ARBA" id="ARBA00001946"/>
    </source>
</evidence>
<dbReference type="EMBL" id="JAROKS010000018">
    <property type="protein sequence ID" value="KAK1793615.1"/>
    <property type="molecule type" value="Genomic_DNA"/>
</dbReference>
<dbReference type="InterPro" id="IPR041429">
    <property type="entry name" value="ITPK1_N"/>
</dbReference>
<feature type="compositionally biased region" description="Basic and acidic residues" evidence="9">
    <location>
        <begin position="130"/>
        <end position="154"/>
    </location>
</feature>
<evidence type="ECO:0000256" key="6">
    <source>
        <dbReference type="ARBA" id="ARBA00022777"/>
    </source>
</evidence>
<feature type="domain" description="Inositol 1,3,4-trisphosphate 5/6-kinase ATP-grasp" evidence="10">
    <location>
        <begin position="300"/>
        <end position="442"/>
    </location>
</feature>
<comment type="cofactor">
    <cofactor evidence="1">
        <name>Mg(2+)</name>
        <dbReference type="ChEBI" id="CHEBI:18420"/>
    </cofactor>
</comment>
<dbReference type="Pfam" id="PF05770">
    <property type="entry name" value="Ins134_P3_kin"/>
    <property type="match status" value="1"/>
</dbReference>
<dbReference type="GO" id="GO:0005737">
    <property type="term" value="C:cytoplasm"/>
    <property type="evidence" value="ECO:0007669"/>
    <property type="project" value="TreeGrafter"/>
</dbReference>
<keyword evidence="6" id="KW-0418">Kinase</keyword>